<dbReference type="EMBL" id="CAJNJQ010002680">
    <property type="protein sequence ID" value="CAE7182493.1"/>
    <property type="molecule type" value="Genomic_DNA"/>
</dbReference>
<protein>
    <submittedName>
        <fullName evidence="1">Uncharacterized protein</fullName>
    </submittedName>
</protein>
<name>A0A8H3I2R5_9AGAM</name>
<organism evidence="1 2">
    <name type="scientific">Rhizoctonia solani</name>
    <dbReference type="NCBI Taxonomy" id="456999"/>
    <lineage>
        <taxon>Eukaryota</taxon>
        <taxon>Fungi</taxon>
        <taxon>Dikarya</taxon>
        <taxon>Basidiomycota</taxon>
        <taxon>Agaricomycotina</taxon>
        <taxon>Agaricomycetes</taxon>
        <taxon>Cantharellales</taxon>
        <taxon>Ceratobasidiaceae</taxon>
        <taxon>Rhizoctonia</taxon>
    </lineage>
</organism>
<proteinExistence type="predicted"/>
<reference evidence="1" key="1">
    <citation type="submission" date="2021-01" db="EMBL/GenBank/DDBJ databases">
        <authorList>
            <person name="Kaushik A."/>
        </authorList>
    </citation>
    <scope>NUCLEOTIDE SEQUENCE</scope>
    <source>
        <strain evidence="1">AG5</strain>
    </source>
</reference>
<dbReference type="AlphaFoldDB" id="A0A8H3I2R5"/>
<evidence type="ECO:0000313" key="1">
    <source>
        <dbReference type="EMBL" id="CAE7182493.1"/>
    </source>
</evidence>
<sequence length="128" mass="13796">MSLGLELSATDSSPKAGDLPDVFSTLTVVHFNFFGPARAWLGVLPRDAPDANYREAHAPDHDQRKGEYEPEFVTDVLLGGAFGAVPGVQEERLVVLHELELVAQTLDLYATLLVQLGLVLVLDVLDGG</sequence>
<accession>A0A8H3I2R5</accession>
<dbReference type="Proteomes" id="UP000663827">
    <property type="component" value="Unassembled WGS sequence"/>
</dbReference>
<comment type="caution">
    <text evidence="1">The sequence shown here is derived from an EMBL/GenBank/DDBJ whole genome shotgun (WGS) entry which is preliminary data.</text>
</comment>
<gene>
    <name evidence="1" type="ORF">RDB_LOCUS118447</name>
</gene>
<evidence type="ECO:0000313" key="2">
    <source>
        <dbReference type="Proteomes" id="UP000663827"/>
    </source>
</evidence>